<sequence>MKSKLNQQGNVALLMVMILMTIGLLLLKALSYYQVRASYELNNETKYFSAFNLAESALAWGLTQPWNLTTSKNSEWECKKAAMQKWESCLKHYKNNQFVLLGKSEFKPSQSMKIYRWVEPLGNEKNIKARKNGWIDYCPVTFKGFCE</sequence>
<dbReference type="OrthoDB" id="7059963at2"/>
<feature type="transmembrane region" description="Helical" evidence="1">
    <location>
        <begin position="12"/>
        <end position="33"/>
    </location>
</feature>
<keyword evidence="1" id="KW-1133">Transmembrane helix</keyword>
<name>A0A379G6G2_9GAMM</name>
<reference evidence="2 3" key="1">
    <citation type="submission" date="2018-06" db="EMBL/GenBank/DDBJ databases">
        <authorList>
            <consortium name="Pathogen Informatics"/>
            <person name="Doyle S."/>
        </authorList>
    </citation>
    <scope>NUCLEOTIDE SEQUENCE [LARGE SCALE GENOMIC DNA]</scope>
    <source>
        <strain evidence="2 3">NCTC12026</strain>
    </source>
</reference>
<protein>
    <submittedName>
        <fullName evidence="2">Protein of uncharacterized function (DUF2509)</fullName>
    </submittedName>
</protein>
<keyword evidence="1" id="KW-0812">Transmembrane</keyword>
<dbReference type="RefSeq" id="WP_006814077.1">
    <property type="nucleotide sequence ID" value="NZ_AP018946.1"/>
</dbReference>
<evidence type="ECO:0000256" key="1">
    <source>
        <dbReference type="SAM" id="Phobius"/>
    </source>
</evidence>
<dbReference type="Proteomes" id="UP000255129">
    <property type="component" value="Unassembled WGS sequence"/>
</dbReference>
<proteinExistence type="predicted"/>
<evidence type="ECO:0000313" key="2">
    <source>
        <dbReference type="EMBL" id="SUC36649.1"/>
    </source>
</evidence>
<dbReference type="EMBL" id="UGUA01000002">
    <property type="protein sequence ID" value="SUC36649.1"/>
    <property type="molecule type" value="Genomic_DNA"/>
</dbReference>
<gene>
    <name evidence="2" type="ORF">NCTC12026_03086</name>
</gene>
<organism evidence="2 3">
    <name type="scientific">Providencia rustigianii</name>
    <dbReference type="NCBI Taxonomy" id="158850"/>
    <lineage>
        <taxon>Bacteria</taxon>
        <taxon>Pseudomonadati</taxon>
        <taxon>Pseudomonadota</taxon>
        <taxon>Gammaproteobacteria</taxon>
        <taxon>Enterobacterales</taxon>
        <taxon>Morganellaceae</taxon>
        <taxon>Providencia</taxon>
    </lineage>
</organism>
<keyword evidence="1" id="KW-0472">Membrane</keyword>
<dbReference type="AlphaFoldDB" id="A0A379G6G2"/>
<dbReference type="Pfam" id="PF10713">
    <property type="entry name" value="DUF2509"/>
    <property type="match status" value="1"/>
</dbReference>
<evidence type="ECO:0000313" key="3">
    <source>
        <dbReference type="Proteomes" id="UP000255129"/>
    </source>
</evidence>
<accession>A0A379G6G2</accession>
<dbReference type="InterPro" id="IPR019652">
    <property type="entry name" value="DUF2509"/>
</dbReference>